<evidence type="ECO:0000256" key="1">
    <source>
        <dbReference type="SAM" id="Phobius"/>
    </source>
</evidence>
<dbReference type="Proteomes" id="UP000593802">
    <property type="component" value="Chromosome"/>
</dbReference>
<keyword evidence="1" id="KW-1133">Transmembrane helix</keyword>
<protein>
    <submittedName>
        <fullName evidence="2">Uncharacterized protein</fullName>
    </submittedName>
</protein>
<gene>
    <name evidence="2" type="ORF">skT53_04240</name>
</gene>
<reference evidence="2 3" key="1">
    <citation type="submission" date="2020-08" db="EMBL/GenBank/DDBJ databases">
        <title>Complete Genome Sequence of Effusibacillus dendaii Strain skT53, Isolated from Farmland soil.</title>
        <authorList>
            <person name="Konishi T."/>
            <person name="Kawasaki H."/>
        </authorList>
    </citation>
    <scope>NUCLEOTIDE SEQUENCE [LARGE SCALE GENOMIC DNA]</scope>
    <source>
        <strain evidence="3">skT53</strain>
    </source>
</reference>
<dbReference type="KEGG" id="eff:skT53_04240"/>
<feature type="transmembrane region" description="Helical" evidence="1">
    <location>
        <begin position="6"/>
        <end position="27"/>
    </location>
</feature>
<evidence type="ECO:0000313" key="2">
    <source>
        <dbReference type="EMBL" id="BCJ85439.1"/>
    </source>
</evidence>
<dbReference type="EMBL" id="AP023366">
    <property type="protein sequence ID" value="BCJ85439.1"/>
    <property type="molecule type" value="Genomic_DNA"/>
</dbReference>
<name>A0A7I8D8W3_9BACL</name>
<accession>A0A7I8D8W3</accession>
<keyword evidence="1" id="KW-0472">Membrane</keyword>
<sequence>MSRIRLLPTLIFFAAAMILLFGGWTLYRDFGLVRPLEQELKGTHQVVQVDVTVKGTQKSITVSMNRVDDLQTAYRDIIDKVSETFNTETTVKIRDKRTPEMEALFQAYQPVIYEGISKGSFTDMIDTIQKRAKQDGMSRAVVTMDRENIYVQLEQADHYLYEVIPYNKLPVSQQGVKTL</sequence>
<proteinExistence type="predicted"/>
<evidence type="ECO:0000313" key="3">
    <source>
        <dbReference type="Proteomes" id="UP000593802"/>
    </source>
</evidence>
<dbReference type="RefSeq" id="WP_200759560.1">
    <property type="nucleotide sequence ID" value="NZ_AP023366.1"/>
</dbReference>
<keyword evidence="3" id="KW-1185">Reference proteome</keyword>
<organism evidence="2 3">
    <name type="scientific">Effusibacillus dendaii</name>
    <dbReference type="NCBI Taxonomy" id="2743772"/>
    <lineage>
        <taxon>Bacteria</taxon>
        <taxon>Bacillati</taxon>
        <taxon>Bacillota</taxon>
        <taxon>Bacilli</taxon>
        <taxon>Bacillales</taxon>
        <taxon>Alicyclobacillaceae</taxon>
        <taxon>Effusibacillus</taxon>
    </lineage>
</organism>
<keyword evidence="1" id="KW-0812">Transmembrane</keyword>
<dbReference type="AlphaFoldDB" id="A0A7I8D8W3"/>